<dbReference type="GO" id="GO:0003676">
    <property type="term" value="F:nucleic acid binding"/>
    <property type="evidence" value="ECO:0007669"/>
    <property type="project" value="InterPro"/>
</dbReference>
<dbReference type="CDD" id="cd09279">
    <property type="entry name" value="RNase_HI_like"/>
    <property type="match status" value="1"/>
</dbReference>
<dbReference type="InterPro" id="IPR002156">
    <property type="entry name" value="RNaseH_domain"/>
</dbReference>
<dbReference type="GO" id="GO:0004523">
    <property type="term" value="F:RNA-DNA hybrid ribonuclease activity"/>
    <property type="evidence" value="ECO:0007669"/>
    <property type="project" value="InterPro"/>
</dbReference>
<dbReference type="Pfam" id="PF13456">
    <property type="entry name" value="RVT_3"/>
    <property type="match status" value="1"/>
</dbReference>
<accession>A0AAW2XHX7</accession>
<dbReference type="EMBL" id="JACGWN010000004">
    <property type="protein sequence ID" value="KAL0453694.1"/>
    <property type="molecule type" value="Genomic_DNA"/>
</dbReference>
<dbReference type="PANTHER" id="PTHR48475">
    <property type="entry name" value="RIBONUCLEASE H"/>
    <property type="match status" value="1"/>
</dbReference>
<protein>
    <recommendedName>
        <fullName evidence="1">RNase H type-1 domain-containing protein</fullName>
    </recommendedName>
</protein>
<dbReference type="InterPro" id="IPR036397">
    <property type="entry name" value="RNaseH_sf"/>
</dbReference>
<organism evidence="2">
    <name type="scientific">Sesamum latifolium</name>
    <dbReference type="NCBI Taxonomy" id="2727402"/>
    <lineage>
        <taxon>Eukaryota</taxon>
        <taxon>Viridiplantae</taxon>
        <taxon>Streptophyta</taxon>
        <taxon>Embryophyta</taxon>
        <taxon>Tracheophyta</taxon>
        <taxon>Spermatophyta</taxon>
        <taxon>Magnoliopsida</taxon>
        <taxon>eudicotyledons</taxon>
        <taxon>Gunneridae</taxon>
        <taxon>Pentapetalae</taxon>
        <taxon>asterids</taxon>
        <taxon>lamiids</taxon>
        <taxon>Lamiales</taxon>
        <taxon>Pedaliaceae</taxon>
        <taxon>Sesamum</taxon>
    </lineage>
</organism>
<name>A0AAW2XHX7_9LAMI</name>
<evidence type="ECO:0000313" key="2">
    <source>
        <dbReference type="EMBL" id="KAL0453694.1"/>
    </source>
</evidence>
<dbReference type="Gene3D" id="3.30.420.10">
    <property type="entry name" value="Ribonuclease H-like superfamily/Ribonuclease H"/>
    <property type="match status" value="1"/>
</dbReference>
<reference evidence="2" key="2">
    <citation type="journal article" date="2024" name="Plant">
        <title>Genomic evolution and insights into agronomic trait innovations of Sesamum species.</title>
        <authorList>
            <person name="Miao H."/>
            <person name="Wang L."/>
            <person name="Qu L."/>
            <person name="Liu H."/>
            <person name="Sun Y."/>
            <person name="Le M."/>
            <person name="Wang Q."/>
            <person name="Wei S."/>
            <person name="Zheng Y."/>
            <person name="Lin W."/>
            <person name="Duan Y."/>
            <person name="Cao H."/>
            <person name="Xiong S."/>
            <person name="Wang X."/>
            <person name="Wei L."/>
            <person name="Li C."/>
            <person name="Ma Q."/>
            <person name="Ju M."/>
            <person name="Zhao R."/>
            <person name="Li G."/>
            <person name="Mu C."/>
            <person name="Tian Q."/>
            <person name="Mei H."/>
            <person name="Zhang T."/>
            <person name="Gao T."/>
            <person name="Zhang H."/>
        </authorList>
    </citation>
    <scope>NUCLEOTIDE SEQUENCE</scope>
    <source>
        <strain evidence="2">KEN1</strain>
    </source>
</reference>
<proteinExistence type="predicted"/>
<evidence type="ECO:0000259" key="1">
    <source>
        <dbReference type="Pfam" id="PF13456"/>
    </source>
</evidence>
<dbReference type="SUPFAM" id="SSF53098">
    <property type="entry name" value="Ribonuclease H-like"/>
    <property type="match status" value="1"/>
</dbReference>
<dbReference type="InterPro" id="IPR012337">
    <property type="entry name" value="RNaseH-like_sf"/>
</dbReference>
<dbReference type="PANTHER" id="PTHR48475:SF1">
    <property type="entry name" value="RNASE H TYPE-1 DOMAIN-CONTAINING PROTEIN"/>
    <property type="match status" value="1"/>
</dbReference>
<feature type="domain" description="RNase H type-1" evidence="1">
    <location>
        <begin position="1"/>
        <end position="83"/>
    </location>
</feature>
<dbReference type="AlphaFoldDB" id="A0AAW2XHX7"/>
<reference evidence="2" key="1">
    <citation type="submission" date="2020-06" db="EMBL/GenBank/DDBJ databases">
        <authorList>
            <person name="Li T."/>
            <person name="Hu X."/>
            <person name="Zhang T."/>
            <person name="Song X."/>
            <person name="Zhang H."/>
            <person name="Dai N."/>
            <person name="Sheng W."/>
            <person name="Hou X."/>
            <person name="Wei L."/>
        </authorList>
    </citation>
    <scope>NUCLEOTIDE SEQUENCE</scope>
    <source>
        <strain evidence="2">KEN1</strain>
        <tissue evidence="2">Leaf</tissue>
    </source>
</reference>
<comment type="caution">
    <text evidence="2">The sequence shown here is derived from an EMBL/GenBank/DDBJ whole genome shotgun (WGS) entry which is preliminary data.</text>
</comment>
<gene>
    <name evidence="2" type="ORF">Slati_1347500</name>
</gene>
<sequence length="122" mass="14034">MAEYQALIFGLEMAVDAKQLHLKLYGDSQLVINQLLDLYEVRKPQLLSYHNYTKRLMGWLGDVELEHLPRGDNKQADALAKLASILSMTDKEIHIPICKSWIIPPIFSDDEDDTFQEEENTS</sequence>